<proteinExistence type="predicted"/>
<evidence type="ECO:0000256" key="1">
    <source>
        <dbReference type="SAM" id="MobiDB-lite"/>
    </source>
</evidence>
<dbReference type="AlphaFoldDB" id="M3YLL1"/>
<dbReference type="Ensembl" id="ENSMPUT00000012418.1">
    <property type="protein sequence ID" value="ENSMPUP00000012218.1"/>
    <property type="gene ID" value="ENSMPUG00000012314.1"/>
</dbReference>
<organism evidence="2">
    <name type="scientific">Mustela putorius furo</name>
    <name type="common">European domestic ferret</name>
    <name type="synonym">Mustela furo</name>
    <dbReference type="NCBI Taxonomy" id="9669"/>
    <lineage>
        <taxon>Eukaryota</taxon>
        <taxon>Metazoa</taxon>
        <taxon>Chordata</taxon>
        <taxon>Craniata</taxon>
        <taxon>Vertebrata</taxon>
        <taxon>Euteleostomi</taxon>
        <taxon>Mammalia</taxon>
        <taxon>Eutheria</taxon>
        <taxon>Laurasiatheria</taxon>
        <taxon>Carnivora</taxon>
        <taxon>Caniformia</taxon>
        <taxon>Musteloidea</taxon>
        <taxon>Mustelidae</taxon>
        <taxon>Mustelinae</taxon>
        <taxon>Mustela</taxon>
    </lineage>
</organism>
<name>M3YLL1_MUSPF</name>
<protein>
    <submittedName>
        <fullName evidence="2">Uncharacterized protein</fullName>
    </submittedName>
</protein>
<feature type="compositionally biased region" description="Basic and acidic residues" evidence="1">
    <location>
        <begin position="281"/>
        <end position="297"/>
    </location>
</feature>
<sequence>MEPSGSLRPLAHSACSSATSSLMVSGKPLTSDPWCPHLHVGTGDSPHPRPARAPSRGDCEGQMCWQRRLSTKERGGVAVLAQVRVPLAPQALPAADSQGISSFRVHLSSVSPSSKSLNLRVTSELPELEAAVRSEGHLLCTAASPPCRARPPPRWPSPRDLSRPACHPHPVTSPARPLALKKKHSVNSPRPEVTENALFRREAAGATHTRLAPRHRAGRPPMPRTWRMQVLTPTRGSKDFQTLCRPHRPSETAWLQHVAPGSTSELPPPPPWGGAGATHLGPEEGKEKGEDAGEKVGRTPGRPTRPGRL</sequence>
<dbReference type="HOGENOM" id="CLU_900043_0_0_1"/>
<dbReference type="EMBL" id="AEYP01025152">
    <property type="status" value="NOT_ANNOTATED_CDS"/>
    <property type="molecule type" value="Genomic_DNA"/>
</dbReference>
<accession>M3YLL1</accession>
<evidence type="ECO:0000313" key="2">
    <source>
        <dbReference type="Ensembl" id="ENSMPUP00000012218.1"/>
    </source>
</evidence>
<feature type="compositionally biased region" description="Low complexity" evidence="1">
    <location>
        <begin position="298"/>
        <end position="309"/>
    </location>
</feature>
<reference evidence="2" key="1">
    <citation type="submission" date="2024-06" db="UniProtKB">
        <authorList>
            <consortium name="Ensembl"/>
        </authorList>
    </citation>
    <scope>IDENTIFICATION</scope>
</reference>
<feature type="region of interest" description="Disordered" evidence="1">
    <location>
        <begin position="146"/>
        <end position="224"/>
    </location>
</feature>
<dbReference type="InParanoid" id="M3YLL1"/>
<feature type="region of interest" description="Disordered" evidence="1">
    <location>
        <begin position="257"/>
        <end position="309"/>
    </location>
</feature>